<dbReference type="AlphaFoldDB" id="A0A918XGW4"/>
<protein>
    <submittedName>
        <fullName evidence="3">Uncharacterized protein</fullName>
    </submittedName>
</protein>
<feature type="region of interest" description="Disordered" evidence="1">
    <location>
        <begin position="219"/>
        <end position="244"/>
    </location>
</feature>
<dbReference type="Proteomes" id="UP000654947">
    <property type="component" value="Unassembled WGS sequence"/>
</dbReference>
<feature type="region of interest" description="Disordered" evidence="1">
    <location>
        <begin position="98"/>
        <end position="118"/>
    </location>
</feature>
<reference evidence="3 4" key="1">
    <citation type="journal article" date="2014" name="Int. J. Syst. Evol. Microbiol.">
        <title>Complete genome sequence of Corynebacterium casei LMG S-19264T (=DSM 44701T), isolated from a smear-ripened cheese.</title>
        <authorList>
            <consortium name="US DOE Joint Genome Institute (JGI-PGF)"/>
            <person name="Walter F."/>
            <person name="Albersmeier A."/>
            <person name="Kalinowski J."/>
            <person name="Ruckert C."/>
        </authorList>
    </citation>
    <scope>NUCLEOTIDE SEQUENCE [LARGE SCALE GENOMIC DNA]</scope>
    <source>
        <strain evidence="3 4">KCTC 19473</strain>
    </source>
</reference>
<keyword evidence="4" id="KW-1185">Reference proteome</keyword>
<evidence type="ECO:0000256" key="2">
    <source>
        <dbReference type="SAM" id="Phobius"/>
    </source>
</evidence>
<feature type="compositionally biased region" description="Acidic residues" evidence="1">
    <location>
        <begin position="228"/>
        <end position="237"/>
    </location>
</feature>
<keyword evidence="2" id="KW-1133">Transmembrane helix</keyword>
<organism evidence="3 4">
    <name type="scientific">Nocardiopsis kunsanensis</name>
    <dbReference type="NCBI Taxonomy" id="141693"/>
    <lineage>
        <taxon>Bacteria</taxon>
        <taxon>Bacillati</taxon>
        <taxon>Actinomycetota</taxon>
        <taxon>Actinomycetes</taxon>
        <taxon>Streptosporangiales</taxon>
        <taxon>Nocardiopsidaceae</taxon>
        <taxon>Nocardiopsis</taxon>
    </lineage>
</organism>
<evidence type="ECO:0000313" key="3">
    <source>
        <dbReference type="EMBL" id="GHD30800.1"/>
    </source>
</evidence>
<dbReference type="RefSeq" id="WP_017574312.1">
    <property type="nucleotide sequence ID" value="NZ_BMXL01000019.1"/>
</dbReference>
<name>A0A918XGW4_9ACTN</name>
<gene>
    <name evidence="3" type="ORF">GCM10007147_32870</name>
</gene>
<keyword evidence="2" id="KW-0472">Membrane</keyword>
<sequence>MPTENKRSAPGTTEKVSTTAATPTTWWLTAGALVLVGAVVAATVFFFTGDDTVTPDAGRVAELEASAVERDVAQVEELVQNTRTAHEELLPVVESLDGAVPADGSTSPADEEPGTGEVDDWLAATDGAAEHFEDVPSGETDYNIAHAGLANSVDLLGSAVVAYSGALEAEDEALRTEMTELAGDLRTQAVRSWSVSATQLDVLSLDAGHGHVHLYLPAAPGSGALEPDPAEDGDGAAEDGGHDH</sequence>
<feature type="compositionally biased region" description="Acidic residues" evidence="1">
    <location>
        <begin position="109"/>
        <end position="118"/>
    </location>
</feature>
<comment type="caution">
    <text evidence="3">The sequence shown here is derived from an EMBL/GenBank/DDBJ whole genome shotgun (WGS) entry which is preliminary data.</text>
</comment>
<dbReference type="EMBL" id="BMXL01000019">
    <property type="protein sequence ID" value="GHD30800.1"/>
    <property type="molecule type" value="Genomic_DNA"/>
</dbReference>
<proteinExistence type="predicted"/>
<accession>A0A918XGW4</accession>
<feature type="transmembrane region" description="Helical" evidence="2">
    <location>
        <begin position="26"/>
        <end position="47"/>
    </location>
</feature>
<evidence type="ECO:0000256" key="1">
    <source>
        <dbReference type="SAM" id="MobiDB-lite"/>
    </source>
</evidence>
<keyword evidence="2" id="KW-0812">Transmembrane</keyword>
<evidence type="ECO:0000313" key="4">
    <source>
        <dbReference type="Proteomes" id="UP000654947"/>
    </source>
</evidence>